<evidence type="ECO:0000313" key="2">
    <source>
        <dbReference type="EMBL" id="TDW14597.1"/>
    </source>
</evidence>
<name>A0A4R7ZAU2_9FIRM</name>
<organism evidence="2 3">
    <name type="scientific">Breznakia blatticola</name>
    <dbReference type="NCBI Taxonomy" id="1754012"/>
    <lineage>
        <taxon>Bacteria</taxon>
        <taxon>Bacillati</taxon>
        <taxon>Bacillota</taxon>
        <taxon>Erysipelotrichia</taxon>
        <taxon>Erysipelotrichales</taxon>
        <taxon>Erysipelotrichaceae</taxon>
        <taxon>Breznakia</taxon>
    </lineage>
</organism>
<comment type="caution">
    <text evidence="2">The sequence shown here is derived from an EMBL/GenBank/DDBJ whole genome shotgun (WGS) entry which is preliminary data.</text>
</comment>
<gene>
    <name evidence="2" type="ORF">EDD63_13825</name>
</gene>
<sequence>MKITKKRVQAALFLSLLLAVCVSCTTSSTKQTVSLFHKKEFDVGATREGGSSITMVDMEHETYQFVDKQEPVHVQLQFTVDTKKDPIIENGVLIIDGNEALVYSINDEKINAQDKKQFEDILADVGISEDEVLELVLELANSFT</sequence>
<dbReference type="AlphaFoldDB" id="A0A4R7ZAU2"/>
<keyword evidence="3" id="KW-1185">Reference proteome</keyword>
<dbReference type="Proteomes" id="UP000294743">
    <property type="component" value="Unassembled WGS sequence"/>
</dbReference>
<evidence type="ECO:0000313" key="3">
    <source>
        <dbReference type="Proteomes" id="UP000294743"/>
    </source>
</evidence>
<reference evidence="2 3" key="1">
    <citation type="submission" date="2019-03" db="EMBL/GenBank/DDBJ databases">
        <title>Genomic Encyclopedia of Type Strains, Phase IV (KMG-IV): sequencing the most valuable type-strain genomes for metagenomic binning, comparative biology and taxonomic classification.</title>
        <authorList>
            <person name="Goeker M."/>
        </authorList>
    </citation>
    <scope>NUCLEOTIDE SEQUENCE [LARGE SCALE GENOMIC DNA]</scope>
    <source>
        <strain evidence="2 3">DSM 28867</strain>
    </source>
</reference>
<evidence type="ECO:0008006" key="4">
    <source>
        <dbReference type="Google" id="ProtNLM"/>
    </source>
</evidence>
<dbReference type="RefSeq" id="WP_134170692.1">
    <property type="nucleotide sequence ID" value="NZ_SODD01000038.1"/>
</dbReference>
<feature type="chain" id="PRO_5039539027" description="DUF4825 domain-containing protein" evidence="1">
    <location>
        <begin position="25"/>
        <end position="144"/>
    </location>
</feature>
<dbReference type="EMBL" id="SODD01000038">
    <property type="protein sequence ID" value="TDW14597.1"/>
    <property type="molecule type" value="Genomic_DNA"/>
</dbReference>
<keyword evidence="1" id="KW-0732">Signal</keyword>
<evidence type="ECO:0000256" key="1">
    <source>
        <dbReference type="SAM" id="SignalP"/>
    </source>
</evidence>
<accession>A0A4R7ZAU2</accession>
<dbReference type="OrthoDB" id="9866541at2"/>
<proteinExistence type="predicted"/>
<feature type="signal peptide" evidence="1">
    <location>
        <begin position="1"/>
        <end position="24"/>
    </location>
</feature>
<protein>
    <recommendedName>
        <fullName evidence="4">DUF4825 domain-containing protein</fullName>
    </recommendedName>
</protein>